<protein>
    <submittedName>
        <fullName evidence="3">Uncharacterized protein</fullName>
    </submittedName>
</protein>
<gene>
    <name evidence="3" type="ORF">L1892_20215</name>
</gene>
<reference evidence="3" key="1">
    <citation type="submission" date="2022-01" db="EMBL/GenBank/DDBJ databases">
        <title>Gordonia xiamenensis sp. nov., isolated from surface seawater in Xiamen.</title>
        <authorList>
            <person name="He Y.F."/>
        </authorList>
    </citation>
    <scope>NUCLEOTIDE SEQUENCE</scope>
    <source>
        <strain evidence="3">GW1C4-4</strain>
    </source>
</reference>
<keyword evidence="2" id="KW-0472">Membrane</keyword>
<evidence type="ECO:0000256" key="1">
    <source>
        <dbReference type="SAM" id="MobiDB-lite"/>
    </source>
</evidence>
<dbReference type="RefSeq" id="WP_235725443.1">
    <property type="nucleotide sequence ID" value="NZ_JAKGCU010000024.1"/>
</dbReference>
<feature type="transmembrane region" description="Helical" evidence="2">
    <location>
        <begin position="61"/>
        <end position="83"/>
    </location>
</feature>
<keyword evidence="2" id="KW-0812">Transmembrane</keyword>
<comment type="caution">
    <text evidence="3">The sequence shown here is derived from an EMBL/GenBank/DDBJ whole genome shotgun (WGS) entry which is preliminary data.</text>
</comment>
<evidence type="ECO:0000313" key="3">
    <source>
        <dbReference type="EMBL" id="MCF3940699.1"/>
    </source>
</evidence>
<dbReference type="Proteomes" id="UP001108089">
    <property type="component" value="Unassembled WGS sequence"/>
</dbReference>
<name>A0ABS9DN93_9ACTN</name>
<accession>A0ABS9DN93</accession>
<evidence type="ECO:0000256" key="2">
    <source>
        <dbReference type="SAM" id="Phobius"/>
    </source>
</evidence>
<keyword evidence="4" id="KW-1185">Reference proteome</keyword>
<feature type="region of interest" description="Disordered" evidence="1">
    <location>
        <begin position="1"/>
        <end position="24"/>
    </location>
</feature>
<organism evidence="3 4">
    <name type="scientific">Gordonia tangerina</name>
    <dbReference type="NCBI Taxonomy" id="2911060"/>
    <lineage>
        <taxon>Bacteria</taxon>
        <taxon>Bacillati</taxon>
        <taxon>Actinomycetota</taxon>
        <taxon>Actinomycetes</taxon>
        <taxon>Mycobacteriales</taxon>
        <taxon>Gordoniaceae</taxon>
        <taxon>Gordonia</taxon>
    </lineage>
</organism>
<feature type="compositionally biased region" description="Polar residues" evidence="1">
    <location>
        <begin position="1"/>
        <end position="10"/>
    </location>
</feature>
<evidence type="ECO:0000313" key="4">
    <source>
        <dbReference type="Proteomes" id="UP001108089"/>
    </source>
</evidence>
<proteinExistence type="predicted"/>
<dbReference type="EMBL" id="JAKGCU010000024">
    <property type="protein sequence ID" value="MCF3940699.1"/>
    <property type="molecule type" value="Genomic_DNA"/>
</dbReference>
<keyword evidence="2" id="KW-1133">Transmembrane helix</keyword>
<sequence length="87" mass="9340">MNDEQQSTPNDHGPMPAPHQPPNYAEVKAKANGFSLAIAGSMFLLGLIPFLALWLSDAPESSALIFGPIWVLGIIVPSMLAWLGGRR</sequence>
<feature type="transmembrane region" description="Helical" evidence="2">
    <location>
        <begin position="34"/>
        <end position="55"/>
    </location>
</feature>